<dbReference type="EMBL" id="CP003923">
    <property type="protein sequence ID" value="AIC92977.1"/>
    <property type="molecule type" value="Genomic_DNA"/>
</dbReference>
<dbReference type="InterPro" id="IPR000792">
    <property type="entry name" value="Tscrpt_reg_LuxR_C"/>
</dbReference>
<evidence type="ECO:0000313" key="10">
    <source>
        <dbReference type="Proteomes" id="UP000027142"/>
    </source>
</evidence>
<keyword evidence="4" id="KW-0238">DNA-binding</keyword>
<evidence type="ECO:0000256" key="6">
    <source>
        <dbReference type="PROSITE-ProRule" id="PRU00169"/>
    </source>
</evidence>
<evidence type="ECO:0000259" key="7">
    <source>
        <dbReference type="PROSITE" id="PS50043"/>
    </source>
</evidence>
<dbReference type="PANTHER" id="PTHR43214:SF1">
    <property type="entry name" value="TRANSCRIPTIONAL REGULATORY PROTEIN COMA"/>
    <property type="match status" value="1"/>
</dbReference>
<evidence type="ECO:0000256" key="4">
    <source>
        <dbReference type="ARBA" id="ARBA00023125"/>
    </source>
</evidence>
<dbReference type="RefSeq" id="WP_038476524.1">
    <property type="nucleotide sequence ID" value="NZ_CP003923.1"/>
</dbReference>
<dbReference type="CDD" id="cd17535">
    <property type="entry name" value="REC_NarL-like"/>
    <property type="match status" value="1"/>
</dbReference>
<dbReference type="GO" id="GO:0006355">
    <property type="term" value="P:regulation of DNA-templated transcription"/>
    <property type="evidence" value="ECO:0007669"/>
    <property type="project" value="InterPro"/>
</dbReference>
<evidence type="ECO:0000256" key="5">
    <source>
        <dbReference type="ARBA" id="ARBA00023163"/>
    </source>
</evidence>
<feature type="modified residue" description="4-aspartylphosphate" evidence="6">
    <location>
        <position position="52"/>
    </location>
</feature>
<evidence type="ECO:0000256" key="3">
    <source>
        <dbReference type="ARBA" id="ARBA00023015"/>
    </source>
</evidence>
<feature type="domain" description="HTH luxR-type" evidence="7">
    <location>
        <begin position="139"/>
        <end position="204"/>
    </location>
</feature>
<dbReference type="GO" id="GO:0005737">
    <property type="term" value="C:cytoplasm"/>
    <property type="evidence" value="ECO:0007669"/>
    <property type="project" value="UniProtKB-SubCell"/>
</dbReference>
<dbReference type="InterPro" id="IPR001789">
    <property type="entry name" value="Sig_transdc_resp-reg_receiver"/>
</dbReference>
<keyword evidence="5" id="KW-0804">Transcription</keyword>
<dbReference type="InterPro" id="IPR058245">
    <property type="entry name" value="NreC/VraR/RcsB-like_REC"/>
</dbReference>
<dbReference type="Pfam" id="PF00196">
    <property type="entry name" value="GerE"/>
    <property type="match status" value="1"/>
</dbReference>
<keyword evidence="10" id="KW-1185">Reference proteome</keyword>
<evidence type="ECO:0000256" key="2">
    <source>
        <dbReference type="ARBA" id="ARBA00022553"/>
    </source>
</evidence>
<dbReference type="GO" id="GO:0003677">
    <property type="term" value="F:DNA binding"/>
    <property type="evidence" value="ECO:0007669"/>
    <property type="project" value="UniProtKB-KW"/>
</dbReference>
<dbReference type="Proteomes" id="UP000027142">
    <property type="component" value="Chromosome"/>
</dbReference>
<dbReference type="KEGG" id="ble:BleG1_0369"/>
<comment type="subcellular location">
    <subcellularLocation>
        <location evidence="1">Cytoplasm</location>
    </subcellularLocation>
</comment>
<dbReference type="AlphaFoldDB" id="A0A060LS48"/>
<keyword evidence="2 6" id="KW-0597">Phosphoprotein</keyword>
<keyword evidence="3" id="KW-0805">Transcription regulation</keyword>
<dbReference type="SUPFAM" id="SSF46894">
    <property type="entry name" value="C-terminal effector domain of the bipartite response regulators"/>
    <property type="match status" value="1"/>
</dbReference>
<dbReference type="OrthoDB" id="118459at2"/>
<dbReference type="PROSITE" id="PS50043">
    <property type="entry name" value="HTH_LUXR_2"/>
    <property type="match status" value="1"/>
</dbReference>
<protein>
    <submittedName>
        <fullName evidence="9">LuxR family transcriptional regulator</fullName>
    </submittedName>
</protein>
<dbReference type="GO" id="GO:0000160">
    <property type="term" value="P:phosphorelay signal transduction system"/>
    <property type="evidence" value="ECO:0007669"/>
    <property type="project" value="InterPro"/>
</dbReference>
<dbReference type="InterPro" id="IPR016032">
    <property type="entry name" value="Sig_transdc_resp-reg_C-effctor"/>
</dbReference>
<dbReference type="PANTHER" id="PTHR43214">
    <property type="entry name" value="TWO-COMPONENT RESPONSE REGULATOR"/>
    <property type="match status" value="1"/>
</dbReference>
<dbReference type="Gene3D" id="3.40.50.2300">
    <property type="match status" value="1"/>
</dbReference>
<organism evidence="9 10">
    <name type="scientific">Shouchella lehensis G1</name>
    <dbReference type="NCBI Taxonomy" id="1246626"/>
    <lineage>
        <taxon>Bacteria</taxon>
        <taxon>Bacillati</taxon>
        <taxon>Bacillota</taxon>
        <taxon>Bacilli</taxon>
        <taxon>Bacillales</taxon>
        <taxon>Bacillaceae</taxon>
        <taxon>Shouchella</taxon>
    </lineage>
</organism>
<name>A0A060LS48_9BACI</name>
<evidence type="ECO:0000256" key="1">
    <source>
        <dbReference type="ARBA" id="ARBA00004496"/>
    </source>
</evidence>
<feature type="domain" description="Response regulatory" evidence="8">
    <location>
        <begin position="3"/>
        <end position="117"/>
    </location>
</feature>
<dbReference type="SMART" id="SM00448">
    <property type="entry name" value="REC"/>
    <property type="match status" value="1"/>
</dbReference>
<dbReference type="SUPFAM" id="SSF52172">
    <property type="entry name" value="CheY-like"/>
    <property type="match status" value="1"/>
</dbReference>
<dbReference type="InterPro" id="IPR011006">
    <property type="entry name" value="CheY-like_superfamily"/>
</dbReference>
<evidence type="ECO:0000259" key="8">
    <source>
        <dbReference type="PROSITE" id="PS50110"/>
    </source>
</evidence>
<proteinExistence type="predicted"/>
<dbReference type="STRING" id="1246626.BleG1_0369"/>
<evidence type="ECO:0000313" key="9">
    <source>
        <dbReference type="EMBL" id="AIC92977.1"/>
    </source>
</evidence>
<dbReference type="Pfam" id="PF00072">
    <property type="entry name" value="Response_reg"/>
    <property type="match status" value="1"/>
</dbReference>
<dbReference type="PATRIC" id="fig|1246626.3.peg.358"/>
<accession>A0A060LS48</accession>
<dbReference type="SMART" id="SM00421">
    <property type="entry name" value="HTH_LUXR"/>
    <property type="match status" value="1"/>
</dbReference>
<sequence>MTRLLIVDDHKSVGLGTKEMLSSFPAFSIHLACKEQEIQEALRVEFDLILMDMHLPGKNGLEWISIVKKRFPKTKIIMFTGLDVESHFNICVQNGADGLISKSCTEEQIRTAVKAALHNQAVIPIEILKNVELKLNDRQSVEDKTLTNREYDILVEMMKEKTNLELAETFFLSQRSIERELTSIYKKVGASTRRQAMERAVELRIVPEILVRSLSRQSV</sequence>
<dbReference type="PROSITE" id="PS50110">
    <property type="entry name" value="RESPONSE_REGULATORY"/>
    <property type="match status" value="1"/>
</dbReference>
<dbReference type="HOGENOM" id="CLU_000445_90_10_9"/>
<dbReference type="InterPro" id="IPR039420">
    <property type="entry name" value="WalR-like"/>
</dbReference>
<reference evidence="9 10" key="1">
    <citation type="journal article" date="2014" name="Gene">
        <title>A comparative genomic analysis of the alkalitolerant soil bacterium Bacillus lehensis G1.</title>
        <authorList>
            <person name="Noor Y.M."/>
            <person name="Samsulrizal N.H."/>
            <person name="Jema'on N.A."/>
            <person name="Low K.O."/>
            <person name="Ramli A.N."/>
            <person name="Alias N.I."/>
            <person name="Damis S.I."/>
            <person name="Fuzi S.F."/>
            <person name="Isa M.N."/>
            <person name="Murad A.M."/>
            <person name="Raih M.F."/>
            <person name="Bakar F.D."/>
            <person name="Najimudin N."/>
            <person name="Mahadi N.M."/>
            <person name="Illias R.M."/>
        </authorList>
    </citation>
    <scope>NUCLEOTIDE SEQUENCE [LARGE SCALE GENOMIC DNA]</scope>
    <source>
        <strain evidence="9 10">G1</strain>
    </source>
</reference>
<gene>
    <name evidence="9" type="ORF">BleG1_0369</name>
</gene>
<dbReference type="eggNOG" id="COG2197">
    <property type="taxonomic scope" value="Bacteria"/>
</dbReference>